<dbReference type="InterPro" id="IPR036852">
    <property type="entry name" value="Peptidase_S8/S53_dom_sf"/>
</dbReference>
<organism evidence="1 2">
    <name type="scientific">Desulfosporosinus metallidurans</name>
    <dbReference type="NCBI Taxonomy" id="1888891"/>
    <lineage>
        <taxon>Bacteria</taxon>
        <taxon>Bacillati</taxon>
        <taxon>Bacillota</taxon>
        <taxon>Clostridia</taxon>
        <taxon>Eubacteriales</taxon>
        <taxon>Desulfitobacteriaceae</taxon>
        <taxon>Desulfosporosinus</taxon>
    </lineage>
</organism>
<protein>
    <submittedName>
        <fullName evidence="1">Uncharacterized protein</fullName>
    </submittedName>
</protein>
<sequence length="86" mass="9244">MYPASLPGVVAVGALAKDNKIAPFSNTGNRMGNDIRDAKSSEEMDLLNMSLSDGSFYGANFFSITLPIALEEIDTAGTIIEPKIRY</sequence>
<evidence type="ECO:0000313" key="2">
    <source>
        <dbReference type="Proteomes" id="UP000186102"/>
    </source>
</evidence>
<dbReference type="SUPFAM" id="SSF52743">
    <property type="entry name" value="Subtilisin-like"/>
    <property type="match status" value="1"/>
</dbReference>
<accession>A0A1Q8QEV1</accession>
<reference evidence="1 2" key="1">
    <citation type="submission" date="2016-09" db="EMBL/GenBank/DDBJ databases">
        <title>Complete genome of Desulfosporosinus sp. OL.</title>
        <authorList>
            <person name="Mardanov A."/>
            <person name="Beletsky A."/>
            <person name="Panova A."/>
            <person name="Karnachuk O."/>
            <person name="Ravin N."/>
        </authorList>
    </citation>
    <scope>NUCLEOTIDE SEQUENCE [LARGE SCALE GENOMIC DNA]</scope>
    <source>
        <strain evidence="1 2">OL</strain>
    </source>
</reference>
<dbReference type="GO" id="GO:0006508">
    <property type="term" value="P:proteolysis"/>
    <property type="evidence" value="ECO:0007669"/>
    <property type="project" value="InterPro"/>
</dbReference>
<evidence type="ECO:0000313" key="1">
    <source>
        <dbReference type="EMBL" id="OLN25856.1"/>
    </source>
</evidence>
<dbReference type="GO" id="GO:0004252">
    <property type="term" value="F:serine-type endopeptidase activity"/>
    <property type="evidence" value="ECO:0007669"/>
    <property type="project" value="InterPro"/>
</dbReference>
<dbReference type="Gene3D" id="3.40.50.200">
    <property type="entry name" value="Peptidase S8/S53 domain"/>
    <property type="match status" value="1"/>
</dbReference>
<proteinExistence type="predicted"/>
<name>A0A1Q8QEV1_9FIRM</name>
<gene>
    <name evidence="1" type="ORF">DSOL_5195</name>
</gene>
<comment type="caution">
    <text evidence="1">The sequence shown here is derived from an EMBL/GenBank/DDBJ whole genome shotgun (WGS) entry which is preliminary data.</text>
</comment>
<dbReference type="EMBL" id="MLBF01000096">
    <property type="protein sequence ID" value="OLN25856.1"/>
    <property type="molecule type" value="Genomic_DNA"/>
</dbReference>
<keyword evidence="2" id="KW-1185">Reference proteome</keyword>
<dbReference type="Proteomes" id="UP000186102">
    <property type="component" value="Unassembled WGS sequence"/>
</dbReference>
<dbReference type="AlphaFoldDB" id="A0A1Q8QEV1"/>